<dbReference type="AlphaFoldDB" id="A0A8H7VX97"/>
<proteinExistence type="predicted"/>
<reference evidence="1" key="1">
    <citation type="submission" date="2021-01" db="EMBL/GenBank/DDBJ databases">
        <title>Metabolic potential, ecology and presence of endohyphal bacteria is reflected in genomic diversity of Mucoromycotina.</title>
        <authorList>
            <person name="Muszewska A."/>
            <person name="Okrasinska A."/>
            <person name="Steczkiewicz K."/>
            <person name="Drgas O."/>
            <person name="Orlowska M."/>
            <person name="Perlinska-Lenart U."/>
            <person name="Aleksandrzak-Piekarczyk T."/>
            <person name="Szatraj K."/>
            <person name="Zielenkiewicz U."/>
            <person name="Pilsyk S."/>
            <person name="Malc E."/>
            <person name="Mieczkowski P."/>
            <person name="Kruszewska J.S."/>
            <person name="Biernat P."/>
            <person name="Pawlowska J."/>
        </authorList>
    </citation>
    <scope>NUCLEOTIDE SEQUENCE</scope>
    <source>
        <strain evidence="1">WA0000018081</strain>
    </source>
</reference>
<comment type="caution">
    <text evidence="1">The sequence shown here is derived from an EMBL/GenBank/DDBJ whole genome shotgun (WGS) entry which is preliminary data.</text>
</comment>
<evidence type="ECO:0000313" key="2">
    <source>
        <dbReference type="Proteomes" id="UP000613177"/>
    </source>
</evidence>
<name>A0A8H7VX97_9FUNG</name>
<organism evidence="1 2">
    <name type="scientific">Thamnidium elegans</name>
    <dbReference type="NCBI Taxonomy" id="101142"/>
    <lineage>
        <taxon>Eukaryota</taxon>
        <taxon>Fungi</taxon>
        <taxon>Fungi incertae sedis</taxon>
        <taxon>Mucoromycota</taxon>
        <taxon>Mucoromycotina</taxon>
        <taxon>Mucoromycetes</taxon>
        <taxon>Mucorales</taxon>
        <taxon>Mucorineae</taxon>
        <taxon>Mucoraceae</taxon>
        <taxon>Thamnidium</taxon>
    </lineage>
</organism>
<accession>A0A8H7VX97</accession>
<evidence type="ECO:0000313" key="1">
    <source>
        <dbReference type="EMBL" id="KAG2237816.1"/>
    </source>
</evidence>
<gene>
    <name evidence="1" type="ORF">INT48_002117</name>
</gene>
<sequence>MSEKWRITAEEAENIATNYGTKFVNSITRLAGNYWFLITSLDIFIHNNAKIDDCADLSKISYQKNPIAYIRRKTSFKSEYFEFSIRIGHVEMIATGGFWGELESRDIVVNAFLGSSIPGLPKEITGLVSNPSSGDIFVIDPKLSLVCPIRSYRTINQYLKNHSTNLWAFHDKKYFDKDFFATNTLLIKSQNVYHEAGS</sequence>
<dbReference type="EMBL" id="JAEPRE010000002">
    <property type="protein sequence ID" value="KAG2237816.1"/>
    <property type="molecule type" value="Genomic_DNA"/>
</dbReference>
<dbReference type="Proteomes" id="UP000613177">
    <property type="component" value="Unassembled WGS sequence"/>
</dbReference>
<protein>
    <submittedName>
        <fullName evidence="1">Uncharacterized protein</fullName>
    </submittedName>
</protein>
<keyword evidence="2" id="KW-1185">Reference proteome</keyword>